<organism evidence="2 3">
    <name type="scientific">Nocardioides aquaticus</name>
    <dbReference type="NCBI Taxonomy" id="160826"/>
    <lineage>
        <taxon>Bacteria</taxon>
        <taxon>Bacillati</taxon>
        <taxon>Actinomycetota</taxon>
        <taxon>Actinomycetes</taxon>
        <taxon>Propionibacteriales</taxon>
        <taxon>Nocardioidaceae</taxon>
        <taxon>Nocardioides</taxon>
    </lineage>
</organism>
<dbReference type="Pfam" id="PF01636">
    <property type="entry name" value="APH"/>
    <property type="match status" value="1"/>
</dbReference>
<evidence type="ECO:0000313" key="2">
    <source>
        <dbReference type="EMBL" id="QVT81255.1"/>
    </source>
</evidence>
<dbReference type="GO" id="GO:0016740">
    <property type="term" value="F:transferase activity"/>
    <property type="evidence" value="ECO:0007669"/>
    <property type="project" value="UniProtKB-KW"/>
</dbReference>
<name>A0ABX8EL50_9ACTN</name>
<proteinExistence type="predicted"/>
<evidence type="ECO:0000313" key="3">
    <source>
        <dbReference type="Proteomes" id="UP000679307"/>
    </source>
</evidence>
<reference evidence="2 3" key="1">
    <citation type="submission" date="2021-05" db="EMBL/GenBank/DDBJ databases">
        <title>Complete genome of Nocardioides aquaticus KCTC 9944T isolated from meromictic and hypersaline Ekho Lake, Antarctica.</title>
        <authorList>
            <person name="Hwang K."/>
            <person name="Kim K.M."/>
            <person name="Choe H."/>
        </authorList>
    </citation>
    <scope>NUCLEOTIDE SEQUENCE [LARGE SCALE GENOMIC DNA]</scope>
    <source>
        <strain evidence="2 3">KCTC 9944</strain>
    </source>
</reference>
<sequence length="260" mass="27415">MPVQGWDSVTELVGEAGSDDVWVERAPRRPDVRAALEHETRLLPLLAPRLPLEVPVPVPVPPDDDGPWRVRHLLVPGEPGDAATLTARDGRRVGVFLRALHRTPHETCEGAGTTPLADPAVVLAGLATAVLPRLPAALVGPAEALLARAAAPVPRVLVHGDLGPAHLLRTGGLVTGVIDWTDARLDDPAVDLAWVLHGAPPEFAAGVQERYGPTDAALARSRDHHALGPWHEVAHGGATGQEAYVGSGIQGVVTRLRWLG</sequence>
<dbReference type="Proteomes" id="UP000679307">
    <property type="component" value="Chromosome"/>
</dbReference>
<dbReference type="EC" id="2.7.1.163" evidence="2"/>
<feature type="domain" description="Aminoglycoside phosphotransferase" evidence="1">
    <location>
        <begin position="5"/>
        <end position="217"/>
    </location>
</feature>
<evidence type="ECO:0000259" key="1">
    <source>
        <dbReference type="Pfam" id="PF01636"/>
    </source>
</evidence>
<keyword evidence="2" id="KW-0808">Transferase</keyword>
<protein>
    <submittedName>
        <fullName evidence="2">Hygromycin-B 4-O-kinase</fullName>
        <ecNumber evidence="2">2.7.1.163</ecNumber>
    </submittedName>
</protein>
<gene>
    <name evidence="2" type="primary">hph</name>
    <name evidence="2" type="ORF">ENKNEFLB_03663</name>
</gene>
<dbReference type="InterPro" id="IPR002575">
    <property type="entry name" value="Aminoglycoside_PTrfase"/>
</dbReference>
<dbReference type="EMBL" id="CP075371">
    <property type="protein sequence ID" value="QVT81255.1"/>
    <property type="molecule type" value="Genomic_DNA"/>
</dbReference>
<keyword evidence="3" id="KW-1185">Reference proteome</keyword>
<accession>A0ABX8EL50</accession>